<evidence type="ECO:0008006" key="4">
    <source>
        <dbReference type="Google" id="ProtNLM"/>
    </source>
</evidence>
<keyword evidence="1" id="KW-0175">Coiled coil</keyword>
<comment type="caution">
    <text evidence="2">The sequence shown here is derived from an EMBL/GenBank/DDBJ whole genome shotgun (WGS) entry which is preliminary data.</text>
</comment>
<dbReference type="Proteomes" id="UP000318943">
    <property type="component" value="Unassembled WGS sequence"/>
</dbReference>
<evidence type="ECO:0000313" key="2">
    <source>
        <dbReference type="EMBL" id="TSP09575.1"/>
    </source>
</evidence>
<keyword evidence="3" id="KW-1185">Reference proteome</keyword>
<evidence type="ECO:0000313" key="3">
    <source>
        <dbReference type="Proteomes" id="UP000318943"/>
    </source>
</evidence>
<sequence>MSMPNGWPISMRGWPPIRHNCAAPPPSAREASMDRAPTMAPETVAPDLEATTTDAGFRLMRLEVLNWGPFRQGVSSMRPDGQHAVLTGDLGPGTTALVEALRMLLLPEPDPAIPPRTADRPAMLLGVFHNAAFDRTVTLAQIFPSAADHSLPARLFVAAPHELSIGGDLSHFDGDLIALRKTLRTVGAESFDTFARYHAWFRRCFAIGDPLPVDALRACRDALDGYFAGLKLALLEGRLGQLADDWARHDRRVLDEVERHAALRAQALHLRHSISASGGERIAQLDFDIEQLERVRDTRRQRATLYATLIASINETPAATDADFLAQRDRLAARRAHAPSAALSQLSAFSDFHEIDWRTPARDAARLGEEKQRLQNASDILQQLADGLEELRGTIRSCEQSLDACRDARTAAQTAMAIAEAERQQAEDLLAASKLAMQSASLDMLDALRAEAFGQHAPTVESCDPCRESMRRWLQARIDADASDWALLDEQLRDGPSALISTQAARPHRFHLAVLDESFWRGEDATAKVWLQRLGAANMQCLIVTPMEKIPIVEPFVASVTFVRDEGDATARVWRVGIENL</sequence>
<name>A0ABY3EF80_9BURK</name>
<gene>
    <name evidence="2" type="ORF">FGG12_26865</name>
</gene>
<dbReference type="EMBL" id="VCIZ01000024">
    <property type="protein sequence ID" value="TSP09575.1"/>
    <property type="molecule type" value="Genomic_DNA"/>
</dbReference>
<dbReference type="Pfam" id="PF13555">
    <property type="entry name" value="AAA_29"/>
    <property type="match status" value="1"/>
</dbReference>
<organism evidence="2 3">
    <name type="scientific">Cupriavidus campinensis</name>
    <dbReference type="NCBI Taxonomy" id="151783"/>
    <lineage>
        <taxon>Bacteria</taxon>
        <taxon>Pseudomonadati</taxon>
        <taxon>Pseudomonadota</taxon>
        <taxon>Betaproteobacteria</taxon>
        <taxon>Burkholderiales</taxon>
        <taxon>Burkholderiaceae</taxon>
        <taxon>Cupriavidus</taxon>
    </lineage>
</organism>
<accession>A0ABY3EF80</accession>
<protein>
    <recommendedName>
        <fullName evidence="4">ATP-binding protein</fullName>
    </recommendedName>
</protein>
<reference evidence="2 3" key="1">
    <citation type="submission" date="2019-05" db="EMBL/GenBank/DDBJ databases">
        <title>Whole genome sequence analysis of Cupriavidus campinensis S14E4C strain.</title>
        <authorList>
            <person name="Abbaszade G."/>
            <person name="Szabo A."/>
            <person name="Toumi M."/>
            <person name="Toth E."/>
        </authorList>
    </citation>
    <scope>NUCLEOTIDE SEQUENCE [LARGE SCALE GENOMIC DNA]</scope>
    <source>
        <strain evidence="2 3">S14E4C</strain>
    </source>
</reference>
<feature type="coiled-coil region" evidence="1">
    <location>
        <begin position="364"/>
        <end position="436"/>
    </location>
</feature>
<proteinExistence type="predicted"/>
<evidence type="ECO:0000256" key="1">
    <source>
        <dbReference type="SAM" id="Coils"/>
    </source>
</evidence>